<feature type="transmembrane region" description="Helical" evidence="1">
    <location>
        <begin position="158"/>
        <end position="174"/>
    </location>
</feature>
<gene>
    <name evidence="2" type="ORF">PGO_000870</name>
</gene>
<proteinExistence type="predicted"/>
<name>A0A1Y1JTH5_PLAGO</name>
<keyword evidence="1" id="KW-1133">Transmembrane helix</keyword>
<dbReference type="GeneID" id="39744870"/>
<keyword evidence="1" id="KW-0812">Transmembrane</keyword>
<protein>
    <submittedName>
        <fullName evidence="2">Variable surface protein</fullName>
    </submittedName>
</protein>
<keyword evidence="3" id="KW-1185">Reference proteome</keyword>
<evidence type="ECO:0000313" key="3">
    <source>
        <dbReference type="Proteomes" id="UP000195521"/>
    </source>
</evidence>
<reference evidence="3" key="1">
    <citation type="submission" date="2017-04" db="EMBL/GenBank/DDBJ databases">
        <title>Plasmodium gonderi genome.</title>
        <authorList>
            <person name="Arisue N."/>
            <person name="Honma H."/>
            <person name="Kawai S."/>
            <person name="Tougan T."/>
            <person name="Tanabe K."/>
            <person name="Horii T."/>
        </authorList>
    </citation>
    <scope>NUCLEOTIDE SEQUENCE [LARGE SCALE GENOMIC DNA]</scope>
    <source>
        <strain evidence="3">ATCC 30045</strain>
    </source>
</reference>
<dbReference type="EMBL" id="BDQF01000089">
    <property type="protein sequence ID" value="GAW84062.1"/>
    <property type="molecule type" value="Genomic_DNA"/>
</dbReference>
<organism evidence="2 3">
    <name type="scientific">Plasmodium gonderi</name>
    <dbReference type="NCBI Taxonomy" id="77519"/>
    <lineage>
        <taxon>Eukaryota</taxon>
        <taxon>Sar</taxon>
        <taxon>Alveolata</taxon>
        <taxon>Apicomplexa</taxon>
        <taxon>Aconoidasida</taxon>
        <taxon>Haemosporida</taxon>
        <taxon>Plasmodiidae</taxon>
        <taxon>Plasmodium</taxon>
        <taxon>Plasmodium (Plasmodium)</taxon>
    </lineage>
</organism>
<comment type="caution">
    <text evidence="2">The sequence shown here is derived from an EMBL/GenBank/DDBJ whole genome shotgun (WGS) entry which is preliminary data.</text>
</comment>
<evidence type="ECO:0000313" key="2">
    <source>
        <dbReference type="EMBL" id="GAW84062.1"/>
    </source>
</evidence>
<dbReference type="AlphaFoldDB" id="A0A1Y1JTH5"/>
<evidence type="ECO:0000256" key="1">
    <source>
        <dbReference type="SAM" id="Phobius"/>
    </source>
</evidence>
<feature type="transmembrane region" description="Helical" evidence="1">
    <location>
        <begin position="114"/>
        <end position="137"/>
    </location>
</feature>
<sequence length="209" mass="24783">MIYNHRNMNYDTFEENISNALESNDILSESKNSILMNLCLSLLNIDLNVEKLLPNTIIAKCFLRDQYNNYETSYPKGDDNITSLLKEWIKKKTQYIIIHNGTLHNTNISSPTKMVFSVFILLKIVVLLIFFIIYNVILKIINIFMKYLKKFIFKFNKFNNTSSFIIIYYLSIYIKNGKSDKNYSIIYLDFIGYIHVFHTKIEYFLNINI</sequence>
<keyword evidence="1" id="KW-0472">Membrane</keyword>
<dbReference type="Proteomes" id="UP000195521">
    <property type="component" value="Unassembled WGS sequence"/>
</dbReference>
<dbReference type="RefSeq" id="XP_028546651.1">
    <property type="nucleotide sequence ID" value="XM_028690850.1"/>
</dbReference>
<accession>A0A1Y1JTH5</accession>